<dbReference type="InterPro" id="IPR029494">
    <property type="entry name" value="DarT"/>
</dbReference>
<evidence type="ECO:0000259" key="8">
    <source>
        <dbReference type="PROSITE" id="PS52018"/>
    </source>
</evidence>
<evidence type="ECO:0000256" key="4">
    <source>
        <dbReference type="ARBA" id="ARBA00022695"/>
    </source>
</evidence>
<dbReference type="AlphaFoldDB" id="A0A5E7AM56"/>
<comment type="caution">
    <text evidence="6">Lacks conserved residue(s) required for the propagation of feature annotation.</text>
</comment>
<evidence type="ECO:0000256" key="5">
    <source>
        <dbReference type="ARBA" id="ARBA00023125"/>
    </source>
</evidence>
<evidence type="ECO:0000256" key="2">
    <source>
        <dbReference type="ARBA" id="ARBA00022676"/>
    </source>
</evidence>
<keyword evidence="1 6" id="KW-1277">Toxin-antitoxin system</keyword>
<dbReference type="GO" id="GO:0016757">
    <property type="term" value="F:glycosyltransferase activity"/>
    <property type="evidence" value="ECO:0007669"/>
    <property type="project" value="UniProtKB-UniRule"/>
</dbReference>
<dbReference type="Pfam" id="PF14487">
    <property type="entry name" value="DarT"/>
    <property type="match status" value="1"/>
</dbReference>
<sequence>MAYHCVPHGRHRSQCPPPAYRASRRQDQDFKDARHRRKLMTFKPHEKLIYHITDITNLPAIMESGLLSDAVMAARGGHEIIGYPHIKQRRLEVITVDCCNSKYVGEFVPFYFCPRSPMLYTINRGGTGRAAGCQTEIIHLVSSVGRALPDDRDWAFSDGNAGACHTSFYHDLTAMADLDWSAINARSWQGKTHEKQAEFLVEEHVQWNRFHGIGCHNASVAQRVGAVLQNSTHRPEVKVKNDWYY</sequence>
<name>A0A5E7AM56_PSEFL</name>
<feature type="binding site" evidence="6">
    <location>
        <position position="90"/>
    </location>
    <ligand>
        <name>NAD(+)</name>
        <dbReference type="ChEBI" id="CHEBI:57540"/>
    </ligand>
</feature>
<keyword evidence="5 6" id="KW-0238">DNA-binding</keyword>
<dbReference type="GO" id="GO:0003677">
    <property type="term" value="F:DNA binding"/>
    <property type="evidence" value="ECO:0007669"/>
    <property type="project" value="UniProtKB-UniRule"/>
</dbReference>
<comment type="similarity">
    <text evidence="6">Belongs to the DarT ADP-ribosyltransferase family.</text>
</comment>
<evidence type="ECO:0000256" key="7">
    <source>
        <dbReference type="SAM" id="MobiDB-lite"/>
    </source>
</evidence>
<keyword evidence="4 6" id="KW-0548">Nucleotidyltransferase</keyword>
<evidence type="ECO:0000313" key="10">
    <source>
        <dbReference type="Proteomes" id="UP000381093"/>
    </source>
</evidence>
<accession>A0A5E7AM56</accession>
<dbReference type="PROSITE" id="PS52018">
    <property type="entry name" value="DART"/>
    <property type="match status" value="1"/>
</dbReference>
<feature type="binding site" evidence="6">
    <location>
        <begin position="51"/>
        <end position="53"/>
    </location>
    <ligand>
        <name>NAD(+)</name>
        <dbReference type="ChEBI" id="CHEBI:57540"/>
    </ligand>
</feature>
<dbReference type="EMBL" id="CABVHW010000002">
    <property type="protein sequence ID" value="VVN78960.1"/>
    <property type="molecule type" value="Genomic_DNA"/>
</dbReference>
<dbReference type="Proteomes" id="UP000381093">
    <property type="component" value="Unassembled WGS sequence"/>
</dbReference>
<gene>
    <name evidence="9" type="ORF">PS710_00952</name>
</gene>
<dbReference type="GO" id="GO:0016779">
    <property type="term" value="F:nucleotidyltransferase activity"/>
    <property type="evidence" value="ECO:0007669"/>
    <property type="project" value="UniProtKB-UniRule"/>
</dbReference>
<organism evidence="9 10">
    <name type="scientific">Pseudomonas fluorescens</name>
    <dbReference type="NCBI Taxonomy" id="294"/>
    <lineage>
        <taxon>Bacteria</taxon>
        <taxon>Pseudomonadati</taxon>
        <taxon>Pseudomonadota</taxon>
        <taxon>Gammaproteobacteria</taxon>
        <taxon>Pseudomonadales</taxon>
        <taxon>Pseudomonadaceae</taxon>
        <taxon>Pseudomonas</taxon>
    </lineage>
</organism>
<feature type="active site" evidence="6">
    <location>
        <position position="198"/>
    </location>
</feature>
<reference evidence="9 10" key="1">
    <citation type="submission" date="2019-09" db="EMBL/GenBank/DDBJ databases">
        <authorList>
            <person name="Chandra G."/>
            <person name="Truman W A."/>
        </authorList>
    </citation>
    <scope>NUCLEOTIDE SEQUENCE [LARGE SCALE GENOMIC DNA]</scope>
    <source>
        <strain evidence="9">PS710</strain>
    </source>
</reference>
<evidence type="ECO:0000256" key="6">
    <source>
        <dbReference type="PROSITE-ProRule" id="PRU01362"/>
    </source>
</evidence>
<keyword evidence="3 6" id="KW-0808">Transferase</keyword>
<evidence type="ECO:0000256" key="1">
    <source>
        <dbReference type="ARBA" id="ARBA00022649"/>
    </source>
</evidence>
<protein>
    <recommendedName>
        <fullName evidence="8">DarT domain-containing protein</fullName>
    </recommendedName>
</protein>
<feature type="region of interest" description="Disordered" evidence="7">
    <location>
        <begin position="1"/>
        <end position="28"/>
    </location>
</feature>
<evidence type="ECO:0000256" key="3">
    <source>
        <dbReference type="ARBA" id="ARBA00022679"/>
    </source>
</evidence>
<proteinExistence type="inferred from homology"/>
<feature type="domain" description="DarT" evidence="8">
    <location>
        <begin position="47"/>
        <end position="245"/>
    </location>
</feature>
<evidence type="ECO:0000313" key="9">
    <source>
        <dbReference type="EMBL" id="VVN78960.1"/>
    </source>
</evidence>
<feature type="active site" description="Proton acceptor" evidence="6">
    <location>
        <position position="90"/>
    </location>
</feature>
<comment type="catalytic activity">
    <reaction evidence="6">
        <text>a thymidine in DNA + NAD(+) = an N-(ADP-alpha-D-ribosyl)-thymidine in DNA + nicotinamide + H(+)</text>
        <dbReference type="Rhea" id="RHEA:71651"/>
        <dbReference type="Rhea" id="RHEA-COMP:13556"/>
        <dbReference type="Rhea" id="RHEA-COMP:18051"/>
        <dbReference type="ChEBI" id="CHEBI:15378"/>
        <dbReference type="ChEBI" id="CHEBI:17154"/>
        <dbReference type="ChEBI" id="CHEBI:57540"/>
        <dbReference type="ChEBI" id="CHEBI:137386"/>
        <dbReference type="ChEBI" id="CHEBI:191199"/>
    </reaction>
</comment>
<keyword evidence="2 6" id="KW-0328">Glycosyltransferase</keyword>